<gene>
    <name evidence="1" type="ORF">Sjap_002820</name>
</gene>
<comment type="caution">
    <text evidence="1">The sequence shown here is derived from an EMBL/GenBank/DDBJ whole genome shotgun (WGS) entry which is preliminary data.</text>
</comment>
<accession>A0AAP0KQ75</accession>
<evidence type="ECO:0000313" key="1">
    <source>
        <dbReference type="EMBL" id="KAK9155340.1"/>
    </source>
</evidence>
<keyword evidence="2" id="KW-1185">Reference proteome</keyword>
<dbReference type="EMBL" id="JBBNAE010000001">
    <property type="protein sequence ID" value="KAK9155340.1"/>
    <property type="molecule type" value="Genomic_DNA"/>
</dbReference>
<organism evidence="1 2">
    <name type="scientific">Stephania japonica</name>
    <dbReference type="NCBI Taxonomy" id="461633"/>
    <lineage>
        <taxon>Eukaryota</taxon>
        <taxon>Viridiplantae</taxon>
        <taxon>Streptophyta</taxon>
        <taxon>Embryophyta</taxon>
        <taxon>Tracheophyta</taxon>
        <taxon>Spermatophyta</taxon>
        <taxon>Magnoliopsida</taxon>
        <taxon>Ranunculales</taxon>
        <taxon>Menispermaceae</taxon>
        <taxon>Menispermoideae</taxon>
        <taxon>Cissampelideae</taxon>
        <taxon>Stephania</taxon>
    </lineage>
</organism>
<name>A0AAP0KQ75_9MAGN</name>
<sequence length="65" mass="7284">MPPFSSSFAKATCIGIVLLELATHSILNKLDESHVDSVVEFLKDMGVQLFVENQKENTSHRYSCK</sequence>
<dbReference type="Proteomes" id="UP001417504">
    <property type="component" value="Unassembled WGS sequence"/>
</dbReference>
<evidence type="ECO:0000313" key="2">
    <source>
        <dbReference type="Proteomes" id="UP001417504"/>
    </source>
</evidence>
<dbReference type="AlphaFoldDB" id="A0AAP0KQ75"/>
<proteinExistence type="predicted"/>
<protein>
    <submittedName>
        <fullName evidence="1">Uncharacterized protein</fullName>
    </submittedName>
</protein>
<reference evidence="1 2" key="1">
    <citation type="submission" date="2024-01" db="EMBL/GenBank/DDBJ databases">
        <title>Genome assemblies of Stephania.</title>
        <authorList>
            <person name="Yang L."/>
        </authorList>
    </citation>
    <scope>NUCLEOTIDE SEQUENCE [LARGE SCALE GENOMIC DNA]</scope>
    <source>
        <strain evidence="1">QJT</strain>
        <tissue evidence="1">Leaf</tissue>
    </source>
</reference>